<dbReference type="Proteomes" id="UP000199423">
    <property type="component" value="Unassembled WGS sequence"/>
</dbReference>
<evidence type="ECO:0000313" key="2">
    <source>
        <dbReference type="Proteomes" id="UP000199423"/>
    </source>
</evidence>
<accession>A0A1I7NHI5</accession>
<organism evidence="1 2">
    <name type="scientific">Hyphomicrobium facile</name>
    <dbReference type="NCBI Taxonomy" id="51670"/>
    <lineage>
        <taxon>Bacteria</taxon>
        <taxon>Pseudomonadati</taxon>
        <taxon>Pseudomonadota</taxon>
        <taxon>Alphaproteobacteria</taxon>
        <taxon>Hyphomicrobiales</taxon>
        <taxon>Hyphomicrobiaceae</taxon>
        <taxon>Hyphomicrobium</taxon>
    </lineage>
</organism>
<sequence length="66" mass="7239">MAYFVGKLIELRFEAIMSIGSAVVEKMNSANIAYVSAIARNGSRLVGYLGWNDIIGSQISLRTRDT</sequence>
<gene>
    <name evidence="1" type="ORF">SAMN04488557_2228</name>
</gene>
<dbReference type="EMBL" id="FPCH01000002">
    <property type="protein sequence ID" value="SFV34127.1"/>
    <property type="molecule type" value="Genomic_DNA"/>
</dbReference>
<dbReference type="AlphaFoldDB" id="A0A1I7NHI5"/>
<keyword evidence="2" id="KW-1185">Reference proteome</keyword>
<proteinExistence type="predicted"/>
<evidence type="ECO:0000313" key="1">
    <source>
        <dbReference type="EMBL" id="SFV34127.1"/>
    </source>
</evidence>
<reference evidence="2" key="1">
    <citation type="submission" date="2016-10" db="EMBL/GenBank/DDBJ databases">
        <authorList>
            <person name="Varghese N."/>
            <person name="Submissions S."/>
        </authorList>
    </citation>
    <scope>NUCLEOTIDE SEQUENCE [LARGE SCALE GENOMIC DNA]</scope>
    <source>
        <strain evidence="2">DSM 1565</strain>
    </source>
</reference>
<protein>
    <submittedName>
        <fullName evidence="1">Uncharacterized protein</fullName>
    </submittedName>
</protein>
<name>A0A1I7NHI5_9HYPH</name>